<dbReference type="GO" id="GO:0005524">
    <property type="term" value="F:ATP binding"/>
    <property type="evidence" value="ECO:0007669"/>
    <property type="project" value="UniProtKB-UniRule"/>
</dbReference>
<dbReference type="SMART" id="SM00220">
    <property type="entry name" value="S_TKc"/>
    <property type="match status" value="1"/>
</dbReference>
<gene>
    <name evidence="9" type="ORF">SCP_0412630</name>
</gene>
<dbReference type="InterPro" id="IPR000719">
    <property type="entry name" value="Prot_kinase_dom"/>
</dbReference>
<feature type="binding site" evidence="7">
    <location>
        <position position="159"/>
    </location>
    <ligand>
        <name>ATP</name>
        <dbReference type="ChEBI" id="CHEBI:30616"/>
    </ligand>
</feature>
<dbReference type="PROSITE" id="PS50011">
    <property type="entry name" value="PROTEIN_KINASE_DOM"/>
    <property type="match status" value="1"/>
</dbReference>
<dbReference type="Gene3D" id="1.10.510.10">
    <property type="entry name" value="Transferase(Phosphotransferase) domain 1"/>
    <property type="match status" value="1"/>
</dbReference>
<dbReference type="InterPro" id="IPR011009">
    <property type="entry name" value="Kinase-like_dom_sf"/>
</dbReference>
<keyword evidence="1" id="KW-0723">Serine/threonine-protein kinase</keyword>
<keyword evidence="3" id="KW-0808">Transferase</keyword>
<feature type="domain" description="Protein kinase" evidence="8">
    <location>
        <begin position="120"/>
        <end position="413"/>
    </location>
</feature>
<dbReference type="InterPro" id="IPR008271">
    <property type="entry name" value="Ser/Thr_kinase_AS"/>
</dbReference>
<keyword evidence="6 7" id="KW-0067">ATP-binding</keyword>
<dbReference type="AlphaFoldDB" id="A0A401GL38"/>
<dbReference type="Proteomes" id="UP000287166">
    <property type="component" value="Unassembled WGS sequence"/>
</dbReference>
<evidence type="ECO:0000313" key="10">
    <source>
        <dbReference type="Proteomes" id="UP000287166"/>
    </source>
</evidence>
<name>A0A401GL38_9APHY</name>
<dbReference type="SUPFAM" id="SSF56112">
    <property type="entry name" value="Protein kinase-like (PK-like)"/>
    <property type="match status" value="1"/>
</dbReference>
<dbReference type="PROSITE" id="PS00107">
    <property type="entry name" value="PROTEIN_KINASE_ATP"/>
    <property type="match status" value="1"/>
</dbReference>
<dbReference type="PANTHER" id="PTHR24351">
    <property type="entry name" value="RIBOSOMAL PROTEIN S6 KINASE"/>
    <property type="match status" value="1"/>
</dbReference>
<dbReference type="GeneID" id="38779793"/>
<organism evidence="9 10">
    <name type="scientific">Sparassis crispa</name>
    <dbReference type="NCBI Taxonomy" id="139825"/>
    <lineage>
        <taxon>Eukaryota</taxon>
        <taxon>Fungi</taxon>
        <taxon>Dikarya</taxon>
        <taxon>Basidiomycota</taxon>
        <taxon>Agaricomycotina</taxon>
        <taxon>Agaricomycetes</taxon>
        <taxon>Polyporales</taxon>
        <taxon>Sparassidaceae</taxon>
        <taxon>Sparassis</taxon>
    </lineage>
</organism>
<evidence type="ECO:0000313" key="9">
    <source>
        <dbReference type="EMBL" id="GBE82876.1"/>
    </source>
</evidence>
<comment type="caution">
    <text evidence="9">The sequence shown here is derived from an EMBL/GenBank/DDBJ whole genome shotgun (WGS) entry which is preliminary data.</text>
</comment>
<dbReference type="OrthoDB" id="1668230at2759"/>
<keyword evidence="4 7" id="KW-0547">Nucleotide-binding</keyword>
<dbReference type="RefSeq" id="XP_027613789.1">
    <property type="nucleotide sequence ID" value="XM_027757988.1"/>
</dbReference>
<evidence type="ECO:0000256" key="6">
    <source>
        <dbReference type="ARBA" id="ARBA00022840"/>
    </source>
</evidence>
<dbReference type="EMBL" id="BFAD01000004">
    <property type="protein sequence ID" value="GBE82876.1"/>
    <property type="molecule type" value="Genomic_DNA"/>
</dbReference>
<protein>
    <recommendedName>
        <fullName evidence="8">Protein kinase domain-containing protein</fullName>
    </recommendedName>
</protein>
<keyword evidence="10" id="KW-1185">Reference proteome</keyword>
<keyword evidence="5" id="KW-0418">Kinase</keyword>
<dbReference type="InterPro" id="IPR017441">
    <property type="entry name" value="Protein_kinase_ATP_BS"/>
</dbReference>
<accession>A0A401GL38</accession>
<proteinExistence type="predicted"/>
<dbReference type="STRING" id="139825.A0A401GL38"/>
<reference evidence="9 10" key="1">
    <citation type="journal article" date="2018" name="Sci. Rep.">
        <title>Genome sequence of the cauliflower mushroom Sparassis crispa (Hanabiratake) and its association with beneficial usage.</title>
        <authorList>
            <person name="Kiyama R."/>
            <person name="Furutani Y."/>
            <person name="Kawaguchi K."/>
            <person name="Nakanishi T."/>
        </authorList>
    </citation>
    <scope>NUCLEOTIDE SEQUENCE [LARGE SCALE GENOMIC DNA]</scope>
</reference>
<dbReference type="InParanoid" id="A0A401GL38"/>
<evidence type="ECO:0000256" key="7">
    <source>
        <dbReference type="PROSITE-ProRule" id="PRU10141"/>
    </source>
</evidence>
<dbReference type="GO" id="GO:0004674">
    <property type="term" value="F:protein serine/threonine kinase activity"/>
    <property type="evidence" value="ECO:0007669"/>
    <property type="project" value="UniProtKB-KW"/>
</dbReference>
<dbReference type="PROSITE" id="PS00108">
    <property type="entry name" value="PROTEIN_KINASE_ST"/>
    <property type="match status" value="1"/>
</dbReference>
<evidence type="ECO:0000259" key="8">
    <source>
        <dbReference type="PROSITE" id="PS50011"/>
    </source>
</evidence>
<evidence type="ECO:0000256" key="3">
    <source>
        <dbReference type="ARBA" id="ARBA00022679"/>
    </source>
</evidence>
<sequence>MAESRPNTVGYATDSQLLDNVESSCTLLLPQTPTSYTPQRSHRLNGNGADLDLICPPAFLDDATELLEYTNTHCAEDSIHDSEDFPSLQQTHAESTSESICDKAYPSVLTPLDKLEGTVFSDFRMIGRGGFGRVVLAQRLQQVGEESVQDCVAIKVVRKRAPFHSPDWRQKLLTEKEIMQRVTLQTCPSPFLMNLLSSWVDESNVYFVMKYCPMSLDDRLQELRAAGRCMDVREAKLCCAELILGLSHLHHEVKIIHRDIKPQNILINRDGTYLYADFGLAFDPKKRNLCASSVYKAAGTDGYSAPEVCDPKVHIFGYGHKADVFSLGLVLAEVLGANTPLYEHCSTWTAQDKLNKATGVIFDQWEWMRREPVVDKLANLQIDPLAKGLLEKMLQTRCSQRASAKDLMKDPYFHDVDWGRVLNSQYRHPFKPVMPTLDRYLKTNLAFGSSLRDISSINYPSHEELKINSVDDAHASSGSEESNDDDCDFLFDYSQGGNFTSPTVDAMREIYEIPFNAA</sequence>
<evidence type="ECO:0000256" key="1">
    <source>
        <dbReference type="ARBA" id="ARBA00022527"/>
    </source>
</evidence>
<evidence type="ECO:0000256" key="4">
    <source>
        <dbReference type="ARBA" id="ARBA00022741"/>
    </source>
</evidence>
<keyword evidence="2" id="KW-0597">Phosphoprotein</keyword>
<evidence type="ECO:0000256" key="2">
    <source>
        <dbReference type="ARBA" id="ARBA00022553"/>
    </source>
</evidence>
<dbReference type="Gene3D" id="3.30.200.20">
    <property type="entry name" value="Phosphorylase Kinase, domain 1"/>
    <property type="match status" value="1"/>
</dbReference>
<dbReference type="Pfam" id="PF00069">
    <property type="entry name" value="Pkinase"/>
    <property type="match status" value="1"/>
</dbReference>
<evidence type="ECO:0000256" key="5">
    <source>
        <dbReference type="ARBA" id="ARBA00022777"/>
    </source>
</evidence>